<dbReference type="OrthoDB" id="9811391at2"/>
<feature type="transmembrane region" description="Helical" evidence="7">
    <location>
        <begin position="242"/>
        <end position="259"/>
    </location>
</feature>
<organism evidence="8 9">
    <name type="scientific">Pseudopedobacter saltans (strain ATCC 51119 / DSM 12145 / JCM 21818 / CCUG 39354 / LMG 10337 / NBRC 100064 / NCIMB 13643)</name>
    <name type="common">Pedobacter saltans</name>
    <dbReference type="NCBI Taxonomy" id="762903"/>
    <lineage>
        <taxon>Bacteria</taxon>
        <taxon>Pseudomonadati</taxon>
        <taxon>Bacteroidota</taxon>
        <taxon>Sphingobacteriia</taxon>
        <taxon>Sphingobacteriales</taxon>
        <taxon>Sphingobacteriaceae</taxon>
        <taxon>Pseudopedobacter</taxon>
    </lineage>
</organism>
<dbReference type="HOGENOM" id="CLU_033541_2_0_10"/>
<dbReference type="eggNOG" id="COG2855">
    <property type="taxonomic scope" value="Bacteria"/>
</dbReference>
<dbReference type="Proteomes" id="UP000000310">
    <property type="component" value="Chromosome"/>
</dbReference>
<name>F0S4I4_PSESL</name>
<dbReference type="KEGG" id="psn:Pedsa_1409"/>
<reference evidence="8 9" key="1">
    <citation type="journal article" date="2011" name="Stand. Genomic Sci.">
        <title>Complete genome sequence of the gliding, heparinolytic Pedobacter saltans type strain (113).</title>
        <authorList>
            <person name="Liolios K."/>
            <person name="Sikorski J."/>
            <person name="Lu M."/>
            <person name="Nolan M."/>
            <person name="Lapidus A."/>
            <person name="Lucas S."/>
            <person name="Hammon N."/>
            <person name="Deshpande S."/>
            <person name="Cheng J.F."/>
            <person name="Tapia R."/>
            <person name="Han C."/>
            <person name="Goodwin L."/>
            <person name="Pitluck S."/>
            <person name="Huntemann M."/>
            <person name="Ivanova N."/>
            <person name="Pagani I."/>
            <person name="Mavromatis K."/>
            <person name="Ovchinikova G."/>
            <person name="Pati A."/>
            <person name="Chen A."/>
            <person name="Palaniappan K."/>
            <person name="Land M."/>
            <person name="Hauser L."/>
            <person name="Brambilla E.M."/>
            <person name="Kotsyurbenko O."/>
            <person name="Rohde M."/>
            <person name="Tindall B.J."/>
            <person name="Abt B."/>
            <person name="Goker M."/>
            <person name="Detter J.C."/>
            <person name="Woyke T."/>
            <person name="Bristow J."/>
            <person name="Eisen J.A."/>
            <person name="Markowitz V."/>
            <person name="Hugenholtz P."/>
            <person name="Klenk H.P."/>
            <person name="Kyrpides N.C."/>
        </authorList>
    </citation>
    <scope>NUCLEOTIDE SEQUENCE [LARGE SCALE GENOMIC DNA]</scope>
    <source>
        <strain evidence="9">ATCC 51119 / DSM 12145 / JCM 21818 / LMG 10337 / NBRC 100064 / NCIMB 13643</strain>
    </source>
</reference>
<evidence type="ECO:0000256" key="2">
    <source>
        <dbReference type="ARBA" id="ARBA00007977"/>
    </source>
</evidence>
<proteinExistence type="inferred from homology"/>
<evidence type="ECO:0000313" key="8">
    <source>
        <dbReference type="EMBL" id="ADY51975.1"/>
    </source>
</evidence>
<feature type="transmembrane region" description="Helical" evidence="7">
    <location>
        <begin position="182"/>
        <end position="200"/>
    </location>
</feature>
<dbReference type="PANTHER" id="PTHR30106">
    <property type="entry name" value="INNER MEMBRANE PROTEIN YEIH-RELATED"/>
    <property type="match status" value="1"/>
</dbReference>
<feature type="transmembrane region" description="Helical" evidence="7">
    <location>
        <begin position="265"/>
        <end position="289"/>
    </location>
</feature>
<feature type="transmembrane region" description="Helical" evidence="7">
    <location>
        <begin position="122"/>
        <end position="143"/>
    </location>
</feature>
<keyword evidence="6 7" id="KW-0472">Membrane</keyword>
<dbReference type="PANTHER" id="PTHR30106:SF1">
    <property type="entry name" value="UPF0324 MEMBRANE PROTEIN FN0533"/>
    <property type="match status" value="1"/>
</dbReference>
<gene>
    <name evidence="8" type="ordered locus">Pedsa_1409</name>
</gene>
<keyword evidence="4 7" id="KW-0812">Transmembrane</keyword>
<evidence type="ECO:0000256" key="7">
    <source>
        <dbReference type="SAM" id="Phobius"/>
    </source>
</evidence>
<keyword evidence="5 7" id="KW-1133">Transmembrane helix</keyword>
<dbReference type="AlphaFoldDB" id="F0S4I4"/>
<comment type="subcellular location">
    <subcellularLocation>
        <location evidence="1">Cell membrane</location>
        <topology evidence="1">Multi-pass membrane protein</topology>
    </subcellularLocation>
</comment>
<protein>
    <submittedName>
        <fullName evidence="8">Uncharacterized protein family UPF0324</fullName>
    </submittedName>
</protein>
<keyword evidence="9" id="KW-1185">Reference proteome</keyword>
<evidence type="ECO:0000256" key="5">
    <source>
        <dbReference type="ARBA" id="ARBA00022989"/>
    </source>
</evidence>
<evidence type="ECO:0000256" key="6">
    <source>
        <dbReference type="ARBA" id="ARBA00023136"/>
    </source>
</evidence>
<sequence length="322" mass="34678">MNKRTHTLKNLNLFDKSITVRELVFICCIILCLFPFISPPIALTLGIVVAQFIGHPYINLNHKATQTLLQLSVVGLGFGMNAQTAFQAGKDGFVFTLISIIGVLFFGYILGKLLKTDKKTSFLISTGTAICGGSAIAAISPVIKAEEKQISVALGTIFVLNAMAIFIFPFIGHLLRLSQHQFGLWCAIAIQDTSSVVGAANKFGSEALEVATAVKLTRALWIIPLAIISSFAFKSKKTKIKVPYFIGLFVLAILLNSYFPVPNGISHAIMGLSKTGLTLTLFLIGAGLSKEVLGGVGLKPFMQGVFLWIIIAIPSLLAIMFL</sequence>
<evidence type="ECO:0000256" key="4">
    <source>
        <dbReference type="ARBA" id="ARBA00022692"/>
    </source>
</evidence>
<feature type="transmembrane region" description="Helical" evidence="7">
    <location>
        <begin position="149"/>
        <end position="170"/>
    </location>
</feature>
<evidence type="ECO:0000256" key="1">
    <source>
        <dbReference type="ARBA" id="ARBA00004651"/>
    </source>
</evidence>
<dbReference type="Pfam" id="PF03601">
    <property type="entry name" value="Cons_hypoth698"/>
    <property type="match status" value="1"/>
</dbReference>
<evidence type="ECO:0000313" key="9">
    <source>
        <dbReference type="Proteomes" id="UP000000310"/>
    </source>
</evidence>
<dbReference type="GO" id="GO:0005886">
    <property type="term" value="C:plasma membrane"/>
    <property type="evidence" value="ECO:0007669"/>
    <property type="project" value="UniProtKB-SubCell"/>
</dbReference>
<dbReference type="RefSeq" id="WP_013632474.1">
    <property type="nucleotide sequence ID" value="NC_015177.1"/>
</dbReference>
<feature type="transmembrane region" description="Helical" evidence="7">
    <location>
        <begin position="301"/>
        <end position="321"/>
    </location>
</feature>
<dbReference type="InterPro" id="IPR018383">
    <property type="entry name" value="UPF0324_pro"/>
</dbReference>
<accession>F0S4I4</accession>
<comment type="similarity">
    <text evidence="2">Belongs to the UPF0324 family.</text>
</comment>
<keyword evidence="3" id="KW-1003">Cell membrane</keyword>
<evidence type="ECO:0000256" key="3">
    <source>
        <dbReference type="ARBA" id="ARBA00022475"/>
    </source>
</evidence>
<dbReference type="EMBL" id="CP002545">
    <property type="protein sequence ID" value="ADY51975.1"/>
    <property type="molecule type" value="Genomic_DNA"/>
</dbReference>
<feature type="transmembrane region" description="Helical" evidence="7">
    <location>
        <begin position="92"/>
        <end position="110"/>
    </location>
</feature>
<feature type="transmembrane region" description="Helical" evidence="7">
    <location>
        <begin position="20"/>
        <end position="37"/>
    </location>
</feature>
<reference evidence="9" key="2">
    <citation type="submission" date="2011-02" db="EMBL/GenBank/DDBJ databases">
        <title>The complete genome of Pedobacter saltans DSM 12145.</title>
        <authorList>
            <consortium name="US DOE Joint Genome Institute (JGI-PGF)"/>
            <person name="Lucas S."/>
            <person name="Copeland A."/>
            <person name="Lapidus A."/>
            <person name="Bruce D."/>
            <person name="Goodwin L."/>
            <person name="Pitluck S."/>
            <person name="Kyrpides N."/>
            <person name="Mavromatis K."/>
            <person name="Pagani I."/>
            <person name="Ivanova N."/>
            <person name="Ovchinnikova G."/>
            <person name="Lu M."/>
            <person name="Detter J.C."/>
            <person name="Han C."/>
            <person name="Land M."/>
            <person name="Hauser L."/>
            <person name="Markowitz V."/>
            <person name="Cheng J.-F."/>
            <person name="Hugenholtz P."/>
            <person name="Woyke T."/>
            <person name="Wu D."/>
            <person name="Tindall B."/>
            <person name="Pomrenke H.G."/>
            <person name="Brambilla E."/>
            <person name="Klenk H.-P."/>
            <person name="Eisen J.A."/>
        </authorList>
    </citation>
    <scope>NUCLEOTIDE SEQUENCE [LARGE SCALE GENOMIC DNA]</scope>
    <source>
        <strain evidence="9">ATCC 51119 / DSM 12145 / JCM 21818 / LMG 10337 / NBRC 100064 / NCIMB 13643</strain>
    </source>
</reference>
<feature type="transmembrane region" description="Helical" evidence="7">
    <location>
        <begin position="212"/>
        <end position="233"/>
    </location>
</feature>
<dbReference type="STRING" id="762903.Pedsa_1409"/>